<comment type="caution">
    <text evidence="2">The sequence shown here is derived from an EMBL/GenBank/DDBJ whole genome shotgun (WGS) entry which is preliminary data.</text>
</comment>
<dbReference type="CDD" id="cd00093">
    <property type="entry name" value="HTH_XRE"/>
    <property type="match status" value="1"/>
</dbReference>
<dbReference type="GO" id="GO:0003677">
    <property type="term" value="F:DNA binding"/>
    <property type="evidence" value="ECO:0007669"/>
    <property type="project" value="InterPro"/>
</dbReference>
<evidence type="ECO:0000313" key="2">
    <source>
        <dbReference type="EMBL" id="CCQ50618.1"/>
    </source>
</evidence>
<dbReference type="Proteomes" id="UP000018348">
    <property type="component" value="Unassembled WGS sequence"/>
</dbReference>
<feature type="domain" description="HTH cro/C1-type" evidence="1">
    <location>
        <begin position="34"/>
        <end position="88"/>
    </location>
</feature>
<evidence type="ECO:0000259" key="1">
    <source>
        <dbReference type="PROSITE" id="PS50943"/>
    </source>
</evidence>
<protein>
    <submittedName>
        <fullName evidence="2">Transcriptional Regulator, XRE family</fullName>
    </submittedName>
</protein>
<accession>T2IBZ4</accession>
<dbReference type="RefSeq" id="WP_021830227.1">
    <property type="nucleotide sequence ID" value="NZ_CAQK01000325.1"/>
</dbReference>
<name>T2IBZ4_CROWT</name>
<dbReference type="InterPro" id="IPR010982">
    <property type="entry name" value="Lambda_DNA-bd_dom_sf"/>
</dbReference>
<sequence length="92" mass="10482">MTKISQLHQKWLKDAEYKTAYEGMAMEFEIASAIIAARTQAGLTQEELAQRMRAKQSQIARWESGEQNATLKTLKRIAEATGTNLKISFEQY</sequence>
<dbReference type="Pfam" id="PF01381">
    <property type="entry name" value="HTH_3"/>
    <property type="match status" value="1"/>
</dbReference>
<gene>
    <name evidence="2" type="ORF">CWATWH8502_4730</name>
</gene>
<dbReference type="EMBL" id="CAQK01000325">
    <property type="protein sequence ID" value="CCQ50618.1"/>
    <property type="molecule type" value="Genomic_DNA"/>
</dbReference>
<organism evidence="2 3">
    <name type="scientific">Crocosphaera watsonii WH 8502</name>
    <dbReference type="NCBI Taxonomy" id="423474"/>
    <lineage>
        <taxon>Bacteria</taxon>
        <taxon>Bacillati</taxon>
        <taxon>Cyanobacteriota</taxon>
        <taxon>Cyanophyceae</taxon>
        <taxon>Oscillatoriophycideae</taxon>
        <taxon>Chroococcales</taxon>
        <taxon>Aphanothecaceae</taxon>
        <taxon>Crocosphaera</taxon>
    </lineage>
</organism>
<dbReference type="SMART" id="SM00530">
    <property type="entry name" value="HTH_XRE"/>
    <property type="match status" value="1"/>
</dbReference>
<dbReference type="Gene3D" id="1.10.260.40">
    <property type="entry name" value="lambda repressor-like DNA-binding domains"/>
    <property type="match status" value="1"/>
</dbReference>
<reference evidence="2 3" key="1">
    <citation type="submission" date="2013-01" db="EMBL/GenBank/DDBJ databases">
        <authorList>
            <person name="Bench S."/>
        </authorList>
    </citation>
    <scope>NUCLEOTIDE SEQUENCE [LARGE SCALE GENOMIC DNA]</scope>
    <source>
        <strain evidence="2 3">WH 8502</strain>
    </source>
</reference>
<reference evidence="2 3" key="2">
    <citation type="submission" date="2013-09" db="EMBL/GenBank/DDBJ databases">
        <title>Whole genome comparison of six Crocosphaera watsonii strains with differing phenotypes.</title>
        <authorList>
            <person name="Bench S.R."/>
            <person name="Heller P."/>
            <person name="Frank I."/>
            <person name="Arciniega M."/>
            <person name="Shilova I.N."/>
            <person name="Zehr J.P."/>
        </authorList>
    </citation>
    <scope>NUCLEOTIDE SEQUENCE [LARGE SCALE GENOMIC DNA]</scope>
    <source>
        <strain evidence="2 3">WH 8502</strain>
    </source>
</reference>
<dbReference type="PROSITE" id="PS50943">
    <property type="entry name" value="HTH_CROC1"/>
    <property type="match status" value="1"/>
</dbReference>
<dbReference type="InterPro" id="IPR001387">
    <property type="entry name" value="Cro/C1-type_HTH"/>
</dbReference>
<dbReference type="SUPFAM" id="SSF47413">
    <property type="entry name" value="lambda repressor-like DNA-binding domains"/>
    <property type="match status" value="1"/>
</dbReference>
<dbReference type="AlphaFoldDB" id="T2IBZ4"/>
<proteinExistence type="predicted"/>
<evidence type="ECO:0000313" key="3">
    <source>
        <dbReference type="Proteomes" id="UP000018348"/>
    </source>
</evidence>